<reference evidence="3 4" key="1">
    <citation type="submission" date="2018-05" db="EMBL/GenBank/DDBJ databases">
        <title>Genomic Encyclopedia of Type Strains, Phase IV (KMG-V): Genome sequencing to study the core and pangenomes of soil and plant-associated prokaryotes.</title>
        <authorList>
            <person name="Whitman W."/>
        </authorList>
    </citation>
    <scope>NUCLEOTIDE SEQUENCE [LARGE SCALE GENOMIC DNA]</scope>
    <source>
        <strain evidence="3 4">SLV-132</strain>
    </source>
</reference>
<evidence type="ECO:0000313" key="3">
    <source>
        <dbReference type="EMBL" id="PWK31319.1"/>
    </source>
</evidence>
<feature type="signal peptide" evidence="2">
    <location>
        <begin position="1"/>
        <end position="17"/>
    </location>
</feature>
<dbReference type="InterPro" id="IPR022053">
    <property type="entry name" value="DUF3613"/>
</dbReference>
<evidence type="ECO:0000256" key="1">
    <source>
        <dbReference type="SAM" id="MobiDB-lite"/>
    </source>
</evidence>
<keyword evidence="2" id="KW-0732">Signal</keyword>
<feature type="region of interest" description="Disordered" evidence="1">
    <location>
        <begin position="87"/>
        <end position="114"/>
    </location>
</feature>
<comment type="caution">
    <text evidence="3">The sequence shown here is derived from an EMBL/GenBank/DDBJ whole genome shotgun (WGS) entry which is preliminary data.</text>
</comment>
<organism evidence="3 4">
    <name type="scientific">Cupriavidus plantarum</name>
    <dbReference type="NCBI Taxonomy" id="942865"/>
    <lineage>
        <taxon>Bacteria</taxon>
        <taxon>Pseudomonadati</taxon>
        <taxon>Pseudomonadota</taxon>
        <taxon>Betaproteobacteria</taxon>
        <taxon>Burkholderiales</taxon>
        <taxon>Burkholderiaceae</taxon>
        <taxon>Cupriavidus</taxon>
    </lineage>
</organism>
<accession>A0A316EID1</accession>
<keyword evidence="4" id="KW-1185">Reference proteome</keyword>
<dbReference type="AlphaFoldDB" id="A0A316EID1"/>
<dbReference type="EMBL" id="QGGT01000010">
    <property type="protein sequence ID" value="PWK31319.1"/>
    <property type="molecule type" value="Genomic_DNA"/>
</dbReference>
<name>A0A316EID1_9BURK</name>
<dbReference type="Pfam" id="PF12266">
    <property type="entry name" value="DUF3613"/>
    <property type="match status" value="1"/>
</dbReference>
<sequence>MLLLGAVLCVSAVPALAQQQTTDGPTMSTVPPLPSVPVIERNDTRALLQIQRSGAQAGPGLPMTGEQAALGYERYLESFRYAIPESFTSQATGSPLRRDGGGGGSQSLGQAMGQ</sequence>
<evidence type="ECO:0000313" key="4">
    <source>
        <dbReference type="Proteomes" id="UP000245754"/>
    </source>
</evidence>
<feature type="chain" id="PRO_5016406917" evidence="2">
    <location>
        <begin position="18"/>
        <end position="114"/>
    </location>
</feature>
<protein>
    <submittedName>
        <fullName evidence="3">Uncharacterized protein DUF3613</fullName>
    </submittedName>
</protein>
<proteinExistence type="predicted"/>
<gene>
    <name evidence="3" type="ORF">C7419_11057</name>
</gene>
<dbReference type="Proteomes" id="UP000245754">
    <property type="component" value="Unassembled WGS sequence"/>
</dbReference>
<evidence type="ECO:0000256" key="2">
    <source>
        <dbReference type="SAM" id="SignalP"/>
    </source>
</evidence>